<dbReference type="GO" id="GO:0006355">
    <property type="term" value="P:regulation of DNA-templated transcription"/>
    <property type="evidence" value="ECO:0007669"/>
    <property type="project" value="InterPro"/>
</dbReference>
<dbReference type="Proteomes" id="UP000770717">
    <property type="component" value="Unassembled WGS sequence"/>
</dbReference>
<comment type="caution">
    <text evidence="2">The sequence shown here is derived from an EMBL/GenBank/DDBJ whole genome shotgun (WGS) entry which is preliminary data.</text>
</comment>
<keyword evidence="3" id="KW-1185">Reference proteome</keyword>
<gene>
    <name evidence="2" type="ORF">GDO78_016234</name>
</gene>
<dbReference type="PROSITE" id="PS50805">
    <property type="entry name" value="KRAB"/>
    <property type="match status" value="1"/>
</dbReference>
<dbReference type="InterPro" id="IPR001909">
    <property type="entry name" value="KRAB"/>
</dbReference>
<feature type="domain" description="KRAB" evidence="1">
    <location>
        <begin position="90"/>
        <end position="138"/>
    </location>
</feature>
<dbReference type="EMBL" id="WNTK01001887">
    <property type="protein sequence ID" value="KAG9466709.1"/>
    <property type="molecule type" value="Genomic_DNA"/>
</dbReference>
<dbReference type="SUPFAM" id="SSF109640">
    <property type="entry name" value="KRAB domain (Kruppel-associated box)"/>
    <property type="match status" value="1"/>
</dbReference>
<evidence type="ECO:0000313" key="2">
    <source>
        <dbReference type="EMBL" id="KAG9466709.1"/>
    </source>
</evidence>
<dbReference type="AlphaFoldDB" id="A0A8J6BBI0"/>
<reference evidence="2" key="1">
    <citation type="thesis" date="2020" institute="ProQuest LLC" country="789 East Eisenhower Parkway, Ann Arbor, MI, USA">
        <title>Comparative Genomics and Chromosome Evolution.</title>
        <authorList>
            <person name="Mudd A.B."/>
        </authorList>
    </citation>
    <scope>NUCLEOTIDE SEQUENCE</scope>
    <source>
        <strain evidence="2">HN-11 Male</strain>
        <tissue evidence="2">Kidney and liver</tissue>
    </source>
</reference>
<evidence type="ECO:0000313" key="3">
    <source>
        <dbReference type="Proteomes" id="UP000770717"/>
    </source>
</evidence>
<proteinExistence type="predicted"/>
<protein>
    <recommendedName>
        <fullName evidence="1">KRAB domain-containing protein</fullName>
    </recommendedName>
</protein>
<organism evidence="2 3">
    <name type="scientific">Eleutherodactylus coqui</name>
    <name type="common">Puerto Rican coqui</name>
    <dbReference type="NCBI Taxonomy" id="57060"/>
    <lineage>
        <taxon>Eukaryota</taxon>
        <taxon>Metazoa</taxon>
        <taxon>Chordata</taxon>
        <taxon>Craniata</taxon>
        <taxon>Vertebrata</taxon>
        <taxon>Euteleostomi</taxon>
        <taxon>Amphibia</taxon>
        <taxon>Batrachia</taxon>
        <taxon>Anura</taxon>
        <taxon>Neobatrachia</taxon>
        <taxon>Hyloidea</taxon>
        <taxon>Eleutherodactylidae</taxon>
        <taxon>Eleutherodactylinae</taxon>
        <taxon>Eleutherodactylus</taxon>
        <taxon>Eleutherodactylus</taxon>
    </lineage>
</organism>
<sequence>MGFDKDTSTMTKSVLDLTLEILFLLTEEDYIVVKKASSEHLATNSCRLVSCEGAPTAESPLPSWISERKDQKILNLTNKIIELLTGEVPIRCQDVTVHFSMEEWEYLQGHKGLYKDFFMEDYQLFTSVGNYTGALQFP</sequence>
<dbReference type="InterPro" id="IPR036051">
    <property type="entry name" value="KRAB_dom_sf"/>
</dbReference>
<name>A0A8J6BBI0_ELECQ</name>
<accession>A0A8J6BBI0</accession>
<evidence type="ECO:0000259" key="1">
    <source>
        <dbReference type="PROSITE" id="PS50805"/>
    </source>
</evidence>
<dbReference type="Pfam" id="PF01352">
    <property type="entry name" value="KRAB"/>
    <property type="match status" value="1"/>
</dbReference>
<dbReference type="Gene3D" id="6.10.140.140">
    <property type="match status" value="1"/>
</dbReference>